<feature type="compositionally biased region" description="Low complexity" evidence="1">
    <location>
        <begin position="12"/>
        <end position="28"/>
    </location>
</feature>
<feature type="region of interest" description="Disordered" evidence="1">
    <location>
        <begin position="174"/>
        <end position="204"/>
    </location>
</feature>
<proteinExistence type="predicted"/>
<accession>A0A426XEV5</accession>
<sequence>MMDQTELSLGPSSSTLSKKTQSSSSESEGCGRRKRKQIWDANPRQTSIELQLNDPLPLDWERCLDLQVNLLSLSLSLITCTENPEEKLEQAQGTKPGLGAQHLHLLKLRRDAELEIGNSGGSKEAARFMWQHGRGGLRQLPPSRHAMQVISLMPELQVHANAAAICATSTSSEAPVFQAPGNPKSPPLVIRQMNATGKPGLKGQ</sequence>
<feature type="region of interest" description="Disordered" evidence="1">
    <location>
        <begin position="1"/>
        <end position="38"/>
    </location>
</feature>
<evidence type="ECO:0000256" key="1">
    <source>
        <dbReference type="SAM" id="MobiDB-lite"/>
    </source>
</evidence>
<evidence type="ECO:0000313" key="3">
    <source>
        <dbReference type="Proteomes" id="UP000287651"/>
    </source>
</evidence>
<dbReference type="EMBL" id="AMZH03021634">
    <property type="protein sequence ID" value="RRT38018.1"/>
    <property type="molecule type" value="Genomic_DNA"/>
</dbReference>
<evidence type="ECO:0000313" key="2">
    <source>
        <dbReference type="EMBL" id="RRT38018.1"/>
    </source>
</evidence>
<organism evidence="2 3">
    <name type="scientific">Ensete ventricosum</name>
    <name type="common">Abyssinian banana</name>
    <name type="synonym">Musa ensete</name>
    <dbReference type="NCBI Taxonomy" id="4639"/>
    <lineage>
        <taxon>Eukaryota</taxon>
        <taxon>Viridiplantae</taxon>
        <taxon>Streptophyta</taxon>
        <taxon>Embryophyta</taxon>
        <taxon>Tracheophyta</taxon>
        <taxon>Spermatophyta</taxon>
        <taxon>Magnoliopsida</taxon>
        <taxon>Liliopsida</taxon>
        <taxon>Zingiberales</taxon>
        <taxon>Musaceae</taxon>
        <taxon>Ensete</taxon>
    </lineage>
</organism>
<dbReference type="Proteomes" id="UP000287651">
    <property type="component" value="Unassembled WGS sequence"/>
</dbReference>
<protein>
    <submittedName>
        <fullName evidence="2">Uncharacterized protein</fullName>
    </submittedName>
</protein>
<dbReference type="AlphaFoldDB" id="A0A426XEV5"/>
<name>A0A426XEV5_ENSVE</name>
<gene>
    <name evidence="2" type="ORF">B296_00037288</name>
</gene>
<feature type="compositionally biased region" description="Polar residues" evidence="1">
    <location>
        <begin position="1"/>
        <end position="11"/>
    </location>
</feature>
<reference evidence="2 3" key="1">
    <citation type="journal article" date="2014" name="Agronomy (Basel)">
        <title>A Draft Genome Sequence for Ensete ventricosum, the Drought-Tolerant Tree Against Hunger.</title>
        <authorList>
            <person name="Harrison J."/>
            <person name="Moore K.A."/>
            <person name="Paszkiewicz K."/>
            <person name="Jones T."/>
            <person name="Grant M."/>
            <person name="Ambacheew D."/>
            <person name="Muzemil S."/>
            <person name="Studholme D.J."/>
        </authorList>
    </citation>
    <scope>NUCLEOTIDE SEQUENCE [LARGE SCALE GENOMIC DNA]</scope>
</reference>
<comment type="caution">
    <text evidence="2">The sequence shown here is derived from an EMBL/GenBank/DDBJ whole genome shotgun (WGS) entry which is preliminary data.</text>
</comment>